<sequence length="195" mass="21535">MSDRAPAGLRLSRSFYERPTLLVARELLGCVLRHESAEGVTSGIIVETEGYLGHGDSASHARFGRTPRSATMFGIPGIAYVYFVYGMHYMFNVVTEKDQVAGAVLVRALEPVRGTELMAKRRGRETDICCGPARLCQAFAITREHNGADLTRGSLSIRRWKSYEDNEVEITPRIGVGAAGEPYRYLVKGNLHVSK</sequence>
<keyword evidence="6" id="KW-1133">Transmembrane helix</keyword>
<evidence type="ECO:0000313" key="7">
    <source>
        <dbReference type="EMBL" id="PKQ28896.1"/>
    </source>
</evidence>
<reference evidence="7 8" key="1">
    <citation type="journal article" date="2017" name="ISME J.">
        <title>Potential for microbial H2 and metal transformations associated with novel bacteria and archaea in deep terrestrial subsurface sediments.</title>
        <authorList>
            <person name="Hernsdorf A.W."/>
            <person name="Amano Y."/>
            <person name="Miyakawa K."/>
            <person name="Ise K."/>
            <person name="Suzuki Y."/>
            <person name="Anantharaman K."/>
            <person name="Probst A."/>
            <person name="Burstein D."/>
            <person name="Thomas B.C."/>
            <person name="Banfield J.F."/>
        </authorList>
    </citation>
    <scope>NUCLEOTIDE SEQUENCE [LARGE SCALE GENOMIC DNA]</scope>
    <source>
        <strain evidence="7">HGW-Actinobacteria-3</strain>
    </source>
</reference>
<keyword evidence="4 5" id="KW-0234">DNA repair</keyword>
<accession>A0A2N3G854</accession>
<dbReference type="SUPFAM" id="SSF50486">
    <property type="entry name" value="FMT C-terminal domain-like"/>
    <property type="match status" value="1"/>
</dbReference>
<organism evidence="7 8">
    <name type="scientific">Candidatus Anoxymicrobium japonicum</name>
    <dbReference type="NCBI Taxonomy" id="2013648"/>
    <lineage>
        <taxon>Bacteria</taxon>
        <taxon>Bacillati</taxon>
        <taxon>Actinomycetota</taxon>
        <taxon>Candidatus Geothermincolia</taxon>
        <taxon>Candidatus Geothermincolales</taxon>
        <taxon>Candidatus Anoxymicrobiaceae</taxon>
        <taxon>Candidatus Anoxymicrobium</taxon>
    </lineage>
</organism>
<dbReference type="NCBIfam" id="NF002003">
    <property type="entry name" value="PRK00802.1-3"/>
    <property type="match status" value="1"/>
</dbReference>
<evidence type="ECO:0000313" key="8">
    <source>
        <dbReference type="Proteomes" id="UP000233654"/>
    </source>
</evidence>
<dbReference type="GO" id="GO:0003677">
    <property type="term" value="F:DNA binding"/>
    <property type="evidence" value="ECO:0007669"/>
    <property type="project" value="InterPro"/>
</dbReference>
<dbReference type="GO" id="GO:0006284">
    <property type="term" value="P:base-excision repair"/>
    <property type="evidence" value="ECO:0007669"/>
    <property type="project" value="InterPro"/>
</dbReference>
<keyword evidence="6" id="KW-0472">Membrane</keyword>
<dbReference type="FunFam" id="3.10.300.10:FF:000001">
    <property type="entry name" value="Putative 3-methyladenine DNA glycosylase"/>
    <property type="match status" value="1"/>
</dbReference>
<gene>
    <name evidence="7" type="ORF">CVT63_00535</name>
</gene>
<feature type="transmembrane region" description="Helical" evidence="6">
    <location>
        <begin position="70"/>
        <end position="91"/>
    </location>
</feature>
<protein>
    <recommendedName>
        <fullName evidence="5">Putative 3-methyladenine DNA glycosylase</fullName>
        <ecNumber evidence="5">3.2.2.-</ecNumber>
    </recommendedName>
</protein>
<dbReference type="Gene3D" id="3.10.300.10">
    <property type="entry name" value="Methylpurine-DNA glycosylase (MPG)"/>
    <property type="match status" value="1"/>
</dbReference>
<proteinExistence type="inferred from homology"/>
<dbReference type="InterPro" id="IPR003180">
    <property type="entry name" value="MPG"/>
</dbReference>
<dbReference type="Pfam" id="PF02245">
    <property type="entry name" value="Pur_DNA_glyco"/>
    <property type="match status" value="1"/>
</dbReference>
<evidence type="ECO:0000256" key="2">
    <source>
        <dbReference type="ARBA" id="ARBA00022763"/>
    </source>
</evidence>
<evidence type="ECO:0000256" key="6">
    <source>
        <dbReference type="SAM" id="Phobius"/>
    </source>
</evidence>
<dbReference type="PANTHER" id="PTHR10429">
    <property type="entry name" value="DNA-3-METHYLADENINE GLYCOSYLASE"/>
    <property type="match status" value="1"/>
</dbReference>
<dbReference type="InterPro" id="IPR036995">
    <property type="entry name" value="MPG_sf"/>
</dbReference>
<dbReference type="Proteomes" id="UP000233654">
    <property type="component" value="Unassembled WGS sequence"/>
</dbReference>
<keyword evidence="2 5" id="KW-0227">DNA damage</keyword>
<dbReference type="EC" id="3.2.2.-" evidence="5"/>
<dbReference type="NCBIfam" id="TIGR00567">
    <property type="entry name" value="3mg"/>
    <property type="match status" value="1"/>
</dbReference>
<evidence type="ECO:0000256" key="4">
    <source>
        <dbReference type="ARBA" id="ARBA00023204"/>
    </source>
</evidence>
<dbReference type="HAMAP" id="MF_00527">
    <property type="entry name" value="3MGH"/>
    <property type="match status" value="1"/>
</dbReference>
<comment type="similarity">
    <text evidence="1 5">Belongs to the DNA glycosylase MPG family.</text>
</comment>
<dbReference type="AlphaFoldDB" id="A0A2N3G854"/>
<dbReference type="InterPro" id="IPR011034">
    <property type="entry name" value="Formyl_transferase-like_C_sf"/>
</dbReference>
<dbReference type="CDD" id="cd00540">
    <property type="entry name" value="AAG"/>
    <property type="match status" value="1"/>
</dbReference>
<evidence type="ECO:0000256" key="1">
    <source>
        <dbReference type="ARBA" id="ARBA00009232"/>
    </source>
</evidence>
<dbReference type="PANTHER" id="PTHR10429:SF0">
    <property type="entry name" value="DNA-3-METHYLADENINE GLYCOSYLASE"/>
    <property type="match status" value="1"/>
</dbReference>
<evidence type="ECO:0000256" key="3">
    <source>
        <dbReference type="ARBA" id="ARBA00022801"/>
    </source>
</evidence>
<dbReference type="GO" id="GO:0003905">
    <property type="term" value="F:alkylbase DNA N-glycosylase activity"/>
    <property type="evidence" value="ECO:0007669"/>
    <property type="project" value="InterPro"/>
</dbReference>
<dbReference type="EMBL" id="PHEX01000003">
    <property type="protein sequence ID" value="PKQ28896.1"/>
    <property type="molecule type" value="Genomic_DNA"/>
</dbReference>
<name>A0A2N3G854_9ACTN</name>
<evidence type="ECO:0000256" key="5">
    <source>
        <dbReference type="HAMAP-Rule" id="MF_00527"/>
    </source>
</evidence>
<keyword evidence="3 5" id="KW-0378">Hydrolase</keyword>
<comment type="caution">
    <text evidence="7">The sequence shown here is derived from an EMBL/GenBank/DDBJ whole genome shotgun (WGS) entry which is preliminary data.</text>
</comment>
<keyword evidence="6" id="KW-0812">Transmembrane</keyword>